<organism evidence="1 2">
    <name type="scientific">Candidatus Abawacabacteria bacterium RIFCSPHIGHO2_01_FULL_46_8</name>
    <dbReference type="NCBI Taxonomy" id="1817815"/>
    <lineage>
        <taxon>Bacteria</taxon>
        <taxon>Candidatus Abawacaibacteriota</taxon>
    </lineage>
</organism>
<evidence type="ECO:0000313" key="1">
    <source>
        <dbReference type="EMBL" id="OGC82599.1"/>
    </source>
</evidence>
<dbReference type="Proteomes" id="UP000177521">
    <property type="component" value="Unassembled WGS sequence"/>
</dbReference>
<gene>
    <name evidence="1" type="ORF">A2788_00130</name>
</gene>
<comment type="caution">
    <text evidence="1">The sequence shown here is derived from an EMBL/GenBank/DDBJ whole genome shotgun (WGS) entry which is preliminary data.</text>
</comment>
<protein>
    <submittedName>
        <fullName evidence="1">Uncharacterized protein</fullName>
    </submittedName>
</protein>
<dbReference type="EMBL" id="MEWS01000015">
    <property type="protein sequence ID" value="OGC82599.1"/>
    <property type="molecule type" value="Genomic_DNA"/>
</dbReference>
<proteinExistence type="predicted"/>
<evidence type="ECO:0000313" key="2">
    <source>
        <dbReference type="Proteomes" id="UP000177521"/>
    </source>
</evidence>
<dbReference type="AlphaFoldDB" id="A0A1F4XLQ9"/>
<accession>A0A1F4XLQ9</accession>
<sequence>MFASQLAQDAQETLQSFFGQHASDSSWEKSWQLVLNSLSDSAAASGEHIWDKMIEPVREAIARLTLEERKRLLLSRVVYEAHRQGIVFYYPSELPESQSHQLNLPSRLEWQDVVGLTASASSYQWLIARELEGARLALWRKHDGTLIFRPVLLSTEPEQLWAFRAYENIQESSPFWGERLHANCLKRFNGAHLRARVT</sequence>
<name>A0A1F4XLQ9_9BACT</name>
<reference evidence="1 2" key="1">
    <citation type="journal article" date="2016" name="Nat. Commun.">
        <title>Thousands of microbial genomes shed light on interconnected biogeochemical processes in an aquifer system.</title>
        <authorList>
            <person name="Anantharaman K."/>
            <person name="Brown C.T."/>
            <person name="Hug L.A."/>
            <person name="Sharon I."/>
            <person name="Castelle C.J."/>
            <person name="Probst A.J."/>
            <person name="Thomas B.C."/>
            <person name="Singh A."/>
            <person name="Wilkins M.J."/>
            <person name="Karaoz U."/>
            <person name="Brodie E.L."/>
            <person name="Williams K.H."/>
            <person name="Hubbard S.S."/>
            <person name="Banfield J.F."/>
        </authorList>
    </citation>
    <scope>NUCLEOTIDE SEQUENCE [LARGE SCALE GENOMIC DNA]</scope>
</reference>